<evidence type="ECO:0000259" key="5">
    <source>
        <dbReference type="PROSITE" id="PS50089"/>
    </source>
</evidence>
<dbReference type="SUPFAM" id="SSF57850">
    <property type="entry name" value="RING/U-box"/>
    <property type="match status" value="1"/>
</dbReference>
<sequence length="143" mass="16146">MATALTTQEGIAQMLKCPLCLKTFKKPKFLPCGHTYCATCLQLHINQVTRAETIHTSFCCPVCTANIVPKDDKVDSSQWIESFPLNSMLASLLEITMEKKGRQYCNTCLKRNRQRRAICYCEDCSRSMCDTCSEYHEDLSGTG</sequence>
<dbReference type="GO" id="GO:0008270">
    <property type="term" value="F:zinc ion binding"/>
    <property type="evidence" value="ECO:0007669"/>
    <property type="project" value="UniProtKB-KW"/>
</dbReference>
<evidence type="ECO:0000256" key="4">
    <source>
        <dbReference type="PROSITE-ProRule" id="PRU00024"/>
    </source>
</evidence>
<evidence type="ECO:0000256" key="1">
    <source>
        <dbReference type="ARBA" id="ARBA00022723"/>
    </source>
</evidence>
<dbReference type="EMBL" id="JAEAOA010001765">
    <property type="protein sequence ID" value="KAK3602091.1"/>
    <property type="molecule type" value="Genomic_DNA"/>
</dbReference>
<dbReference type="PANTHER" id="PTHR25462">
    <property type="entry name" value="BONUS, ISOFORM C-RELATED"/>
    <property type="match status" value="1"/>
</dbReference>
<gene>
    <name evidence="7" type="ORF">CHS0354_029514</name>
</gene>
<dbReference type="PROSITE" id="PS00518">
    <property type="entry name" value="ZF_RING_1"/>
    <property type="match status" value="1"/>
</dbReference>
<dbReference type="InterPro" id="IPR000315">
    <property type="entry name" value="Znf_B-box"/>
</dbReference>
<evidence type="ECO:0000313" key="8">
    <source>
        <dbReference type="Proteomes" id="UP001195483"/>
    </source>
</evidence>
<dbReference type="PROSITE" id="PS50119">
    <property type="entry name" value="ZF_BBOX"/>
    <property type="match status" value="1"/>
</dbReference>
<evidence type="ECO:0008006" key="9">
    <source>
        <dbReference type="Google" id="ProtNLM"/>
    </source>
</evidence>
<organism evidence="7 8">
    <name type="scientific">Potamilus streckersoni</name>
    <dbReference type="NCBI Taxonomy" id="2493646"/>
    <lineage>
        <taxon>Eukaryota</taxon>
        <taxon>Metazoa</taxon>
        <taxon>Spiralia</taxon>
        <taxon>Lophotrochozoa</taxon>
        <taxon>Mollusca</taxon>
        <taxon>Bivalvia</taxon>
        <taxon>Autobranchia</taxon>
        <taxon>Heteroconchia</taxon>
        <taxon>Palaeoheterodonta</taxon>
        <taxon>Unionida</taxon>
        <taxon>Unionoidea</taxon>
        <taxon>Unionidae</taxon>
        <taxon>Ambleminae</taxon>
        <taxon>Lampsilini</taxon>
        <taxon>Potamilus</taxon>
    </lineage>
</organism>
<feature type="domain" description="B box-type" evidence="6">
    <location>
        <begin position="100"/>
        <end position="143"/>
    </location>
</feature>
<dbReference type="InterPro" id="IPR001841">
    <property type="entry name" value="Znf_RING"/>
</dbReference>
<reference evidence="7" key="1">
    <citation type="journal article" date="2021" name="Genome Biol. Evol.">
        <title>A High-Quality Reference Genome for a Parasitic Bivalve with Doubly Uniparental Inheritance (Bivalvia: Unionida).</title>
        <authorList>
            <person name="Smith C.H."/>
        </authorList>
    </citation>
    <scope>NUCLEOTIDE SEQUENCE</scope>
    <source>
        <strain evidence="7">CHS0354</strain>
    </source>
</reference>
<dbReference type="Proteomes" id="UP001195483">
    <property type="component" value="Unassembled WGS sequence"/>
</dbReference>
<name>A0AAE0T1P4_9BIVA</name>
<feature type="domain" description="RING-type" evidence="5">
    <location>
        <begin position="17"/>
        <end position="64"/>
    </location>
</feature>
<dbReference type="InterPro" id="IPR017907">
    <property type="entry name" value="Znf_RING_CS"/>
</dbReference>
<keyword evidence="8" id="KW-1185">Reference proteome</keyword>
<dbReference type="SMART" id="SM00184">
    <property type="entry name" value="RING"/>
    <property type="match status" value="1"/>
</dbReference>
<protein>
    <recommendedName>
        <fullName evidence="9">RING-type domain-containing protein</fullName>
    </recommendedName>
</protein>
<keyword evidence="2 4" id="KW-0863">Zinc-finger</keyword>
<comment type="caution">
    <text evidence="7">The sequence shown here is derived from an EMBL/GenBank/DDBJ whole genome shotgun (WGS) entry which is preliminary data.</text>
</comment>
<dbReference type="InterPro" id="IPR013083">
    <property type="entry name" value="Znf_RING/FYVE/PHD"/>
</dbReference>
<accession>A0AAE0T1P4</accession>
<evidence type="ECO:0000259" key="6">
    <source>
        <dbReference type="PROSITE" id="PS50119"/>
    </source>
</evidence>
<dbReference type="PROSITE" id="PS50089">
    <property type="entry name" value="ZF_RING_2"/>
    <property type="match status" value="1"/>
</dbReference>
<keyword evidence="3" id="KW-0862">Zinc</keyword>
<proteinExistence type="predicted"/>
<dbReference type="Gene3D" id="3.30.40.10">
    <property type="entry name" value="Zinc/RING finger domain, C3HC4 (zinc finger)"/>
    <property type="match status" value="1"/>
</dbReference>
<keyword evidence="1" id="KW-0479">Metal-binding</keyword>
<dbReference type="AlphaFoldDB" id="A0AAE0T1P4"/>
<dbReference type="GO" id="GO:0061630">
    <property type="term" value="F:ubiquitin protein ligase activity"/>
    <property type="evidence" value="ECO:0007669"/>
    <property type="project" value="TreeGrafter"/>
</dbReference>
<reference evidence="7" key="2">
    <citation type="journal article" date="2021" name="Genome Biol. Evol.">
        <title>Developing a high-quality reference genome for a parasitic bivalve with doubly uniparental inheritance (Bivalvia: Unionida).</title>
        <authorList>
            <person name="Smith C.H."/>
        </authorList>
    </citation>
    <scope>NUCLEOTIDE SEQUENCE</scope>
    <source>
        <strain evidence="7">CHS0354</strain>
        <tissue evidence="7">Mantle</tissue>
    </source>
</reference>
<dbReference type="Pfam" id="PF13445">
    <property type="entry name" value="zf-RING_UBOX"/>
    <property type="match status" value="1"/>
</dbReference>
<dbReference type="PANTHER" id="PTHR25462:SF296">
    <property type="entry name" value="MEIOTIC P26, ISOFORM F"/>
    <property type="match status" value="1"/>
</dbReference>
<reference evidence="7" key="3">
    <citation type="submission" date="2023-05" db="EMBL/GenBank/DDBJ databases">
        <authorList>
            <person name="Smith C.H."/>
        </authorList>
    </citation>
    <scope>NUCLEOTIDE SEQUENCE</scope>
    <source>
        <strain evidence="7">CHS0354</strain>
        <tissue evidence="7">Mantle</tissue>
    </source>
</reference>
<evidence type="ECO:0000256" key="3">
    <source>
        <dbReference type="ARBA" id="ARBA00022833"/>
    </source>
</evidence>
<dbReference type="InterPro" id="IPR027370">
    <property type="entry name" value="Znf-RING_euk"/>
</dbReference>
<evidence type="ECO:0000256" key="2">
    <source>
        <dbReference type="ARBA" id="ARBA00022771"/>
    </source>
</evidence>
<evidence type="ECO:0000313" key="7">
    <source>
        <dbReference type="EMBL" id="KAK3602091.1"/>
    </source>
</evidence>
<dbReference type="InterPro" id="IPR047153">
    <property type="entry name" value="TRIM45/56/19-like"/>
</dbReference>